<evidence type="ECO:0000256" key="1">
    <source>
        <dbReference type="ARBA" id="ARBA00004370"/>
    </source>
</evidence>
<feature type="region of interest" description="Disordered" evidence="6">
    <location>
        <begin position="66"/>
        <end position="87"/>
    </location>
</feature>
<dbReference type="GO" id="GO:0016020">
    <property type="term" value="C:membrane"/>
    <property type="evidence" value="ECO:0007669"/>
    <property type="project" value="UniProtKB-SubCell"/>
</dbReference>
<proteinExistence type="inferred from homology"/>
<evidence type="ECO:0000256" key="4">
    <source>
        <dbReference type="ARBA" id="ARBA00022989"/>
    </source>
</evidence>
<gene>
    <name evidence="8" type="ORF">SPHA_21950</name>
</gene>
<dbReference type="EMBL" id="CAHIKZ030000808">
    <property type="protein sequence ID" value="CAE1239727.1"/>
    <property type="molecule type" value="Genomic_DNA"/>
</dbReference>
<comment type="subcellular location">
    <subcellularLocation>
        <location evidence="1">Membrane</location>
    </subcellularLocation>
</comment>
<name>A0A812BS77_ACAPH</name>
<accession>A0A812BS77</accession>
<feature type="compositionally biased region" description="Basic and acidic residues" evidence="6">
    <location>
        <begin position="1"/>
        <end position="14"/>
    </location>
</feature>
<dbReference type="AlphaFoldDB" id="A0A812BS77"/>
<keyword evidence="3 7" id="KW-0812">Transmembrane</keyword>
<keyword evidence="5 7" id="KW-0472">Membrane</keyword>
<feature type="transmembrane region" description="Helical" evidence="7">
    <location>
        <begin position="175"/>
        <end position="200"/>
    </location>
</feature>
<organism evidence="8 9">
    <name type="scientific">Acanthosepion pharaonis</name>
    <name type="common">Pharaoh cuttlefish</name>
    <name type="synonym">Sepia pharaonis</name>
    <dbReference type="NCBI Taxonomy" id="158019"/>
    <lineage>
        <taxon>Eukaryota</taxon>
        <taxon>Metazoa</taxon>
        <taxon>Spiralia</taxon>
        <taxon>Lophotrochozoa</taxon>
        <taxon>Mollusca</taxon>
        <taxon>Cephalopoda</taxon>
        <taxon>Coleoidea</taxon>
        <taxon>Decapodiformes</taxon>
        <taxon>Sepiida</taxon>
        <taxon>Sepiina</taxon>
        <taxon>Sepiidae</taxon>
        <taxon>Acanthosepion</taxon>
    </lineage>
</organism>
<dbReference type="InterPro" id="IPR007593">
    <property type="entry name" value="CD225/Dispanin_fam"/>
</dbReference>
<comment type="caution">
    <text evidence="8">The sequence shown here is derived from an EMBL/GenBank/DDBJ whole genome shotgun (WGS) entry which is preliminary data.</text>
</comment>
<evidence type="ECO:0000256" key="2">
    <source>
        <dbReference type="ARBA" id="ARBA00006843"/>
    </source>
</evidence>
<comment type="similarity">
    <text evidence="2">Belongs to the CD225/Dispanin family.</text>
</comment>
<dbReference type="Proteomes" id="UP000597762">
    <property type="component" value="Unassembled WGS sequence"/>
</dbReference>
<evidence type="ECO:0000256" key="5">
    <source>
        <dbReference type="ARBA" id="ARBA00023136"/>
    </source>
</evidence>
<reference evidence="8" key="1">
    <citation type="submission" date="2021-01" db="EMBL/GenBank/DDBJ databases">
        <authorList>
            <person name="Li R."/>
            <person name="Bekaert M."/>
        </authorList>
    </citation>
    <scope>NUCLEOTIDE SEQUENCE</scope>
    <source>
        <strain evidence="8">Farmed</strain>
    </source>
</reference>
<evidence type="ECO:0000313" key="8">
    <source>
        <dbReference type="EMBL" id="CAE1239727.1"/>
    </source>
</evidence>
<feature type="transmembrane region" description="Helical" evidence="7">
    <location>
        <begin position="221"/>
        <end position="243"/>
    </location>
</feature>
<evidence type="ECO:0000256" key="7">
    <source>
        <dbReference type="SAM" id="Phobius"/>
    </source>
</evidence>
<feature type="region of interest" description="Disordered" evidence="6">
    <location>
        <begin position="1"/>
        <end position="27"/>
    </location>
</feature>
<keyword evidence="9" id="KW-1185">Reference proteome</keyword>
<evidence type="ECO:0000313" key="9">
    <source>
        <dbReference type="Proteomes" id="UP000597762"/>
    </source>
</evidence>
<sequence length="250" mass="26089">MEKEKIPLTPEEKPPLPTIEYDGLSASHSPLDEKCEKLLPDNYDSMVCGDDDYTYGSSSVGGCCGGGRSSGSSGRRGSGDGRGGVIYDKGGGGMRLVDKGGLIEGGGSSSGGGVSGGGCGVGGSNNNNCERKKPGKKGGKNCKVNIVQPADTKEPGVAKKVRKNSREPEIRDTNLVLALFVLFCFNLPFGLLATMFSLMAGSAFRDGKKKRAKCHSRTSMVISLLGIATTAALVMCVIFFLAIKEQSQGY</sequence>
<evidence type="ECO:0000256" key="3">
    <source>
        <dbReference type="ARBA" id="ARBA00022692"/>
    </source>
</evidence>
<evidence type="ECO:0000256" key="6">
    <source>
        <dbReference type="SAM" id="MobiDB-lite"/>
    </source>
</evidence>
<dbReference type="Pfam" id="PF04505">
    <property type="entry name" value="CD225"/>
    <property type="match status" value="1"/>
</dbReference>
<keyword evidence="4 7" id="KW-1133">Transmembrane helix</keyword>
<dbReference type="OrthoDB" id="6146244at2759"/>
<protein>
    <submittedName>
        <fullName evidence="8">Uncharacterized protein</fullName>
    </submittedName>
</protein>